<evidence type="ECO:0000313" key="6">
    <source>
        <dbReference type="Proteomes" id="UP001595765"/>
    </source>
</evidence>
<dbReference type="RefSeq" id="WP_386427303.1">
    <property type="nucleotide sequence ID" value="NZ_JBHSBB010000007.1"/>
</dbReference>
<feature type="domain" description="Methyltransferase" evidence="4">
    <location>
        <begin position="38"/>
        <end position="130"/>
    </location>
</feature>
<dbReference type="CDD" id="cd02440">
    <property type="entry name" value="AdoMet_MTases"/>
    <property type="match status" value="1"/>
</dbReference>
<evidence type="ECO:0000256" key="2">
    <source>
        <dbReference type="ARBA" id="ARBA00022679"/>
    </source>
</evidence>
<comment type="caution">
    <text evidence="5">The sequence shown here is derived from an EMBL/GenBank/DDBJ whole genome shotgun (WGS) entry which is preliminary data.</text>
</comment>
<dbReference type="GO" id="GO:0061542">
    <property type="term" value="F:3-demethylubiquinol 3-O-methyltransferase activity"/>
    <property type="evidence" value="ECO:0007669"/>
    <property type="project" value="UniProtKB-EC"/>
</dbReference>
<dbReference type="Gene3D" id="3.40.50.150">
    <property type="entry name" value="Vaccinia Virus protein VP39"/>
    <property type="match status" value="1"/>
</dbReference>
<name>A0ABV8HI77_9ACTN</name>
<dbReference type="EC" id="2.1.1.64" evidence="5"/>
<evidence type="ECO:0000256" key="3">
    <source>
        <dbReference type="ARBA" id="ARBA00022691"/>
    </source>
</evidence>
<dbReference type="InterPro" id="IPR041698">
    <property type="entry name" value="Methyltransf_25"/>
</dbReference>
<evidence type="ECO:0000256" key="1">
    <source>
        <dbReference type="ARBA" id="ARBA00022603"/>
    </source>
</evidence>
<dbReference type="GO" id="GO:0102208">
    <property type="term" value="F:2-polyprenyl-6-hydroxyphenol methylase activity"/>
    <property type="evidence" value="ECO:0007669"/>
    <property type="project" value="UniProtKB-EC"/>
</dbReference>
<dbReference type="Proteomes" id="UP001595765">
    <property type="component" value="Unassembled WGS sequence"/>
</dbReference>
<dbReference type="InterPro" id="IPR029063">
    <property type="entry name" value="SAM-dependent_MTases_sf"/>
</dbReference>
<organism evidence="5 6">
    <name type="scientific">Streptomyces polygonati</name>
    <dbReference type="NCBI Taxonomy" id="1617087"/>
    <lineage>
        <taxon>Bacteria</taxon>
        <taxon>Bacillati</taxon>
        <taxon>Actinomycetota</taxon>
        <taxon>Actinomycetes</taxon>
        <taxon>Kitasatosporales</taxon>
        <taxon>Streptomycetaceae</taxon>
        <taxon>Streptomyces</taxon>
    </lineage>
</organism>
<dbReference type="PANTHER" id="PTHR43464:SF19">
    <property type="entry name" value="UBIQUINONE BIOSYNTHESIS O-METHYLTRANSFERASE, MITOCHONDRIAL"/>
    <property type="match status" value="1"/>
</dbReference>
<proteinExistence type="predicted"/>
<accession>A0ABV8HI77</accession>
<dbReference type="EC" id="2.1.1.222" evidence="5"/>
<keyword evidence="1 5" id="KW-0489">Methyltransferase</keyword>
<dbReference type="EMBL" id="JBHSBB010000007">
    <property type="protein sequence ID" value="MFC4031281.1"/>
    <property type="molecule type" value="Genomic_DNA"/>
</dbReference>
<keyword evidence="2 5" id="KW-0808">Transferase</keyword>
<dbReference type="Pfam" id="PF13649">
    <property type="entry name" value="Methyltransf_25"/>
    <property type="match status" value="1"/>
</dbReference>
<dbReference type="PANTHER" id="PTHR43464">
    <property type="entry name" value="METHYLTRANSFERASE"/>
    <property type="match status" value="1"/>
</dbReference>
<gene>
    <name evidence="5" type="ORF">ACFO3J_07310</name>
</gene>
<keyword evidence="3" id="KW-0949">S-adenosyl-L-methionine</keyword>
<dbReference type="GO" id="GO:0032259">
    <property type="term" value="P:methylation"/>
    <property type="evidence" value="ECO:0007669"/>
    <property type="project" value="UniProtKB-KW"/>
</dbReference>
<protein>
    <submittedName>
        <fullName evidence="5">Class I SAM-dependent methyltransferase</fullName>
        <ecNumber evidence="5">2.1.1.222</ecNumber>
        <ecNumber evidence="5">2.1.1.64</ecNumber>
    </submittedName>
</protein>
<sequence length="246" mass="26731">MFTDADAAALYDLLNPWDPENAPGDRFYHELIMAADSVLDVGCGTGTALACARAAGHQGRLVGLDPDRAALDRARRWADVEWVDGTAAEMSWQAGFDLAMMTGHAFQCLVGDQDVRDSLAAVRAALRPGGRFVFETRNPRARAWEDWNPSNAVDVVGLLDAAGRPLRVWHEVESVAGELVSFSGTTADHDGAVLRIDRARLRFLDVAPLDAFLAEAGLAVDGRYGDWDRGPVTGTSREIITIARRR</sequence>
<reference evidence="6" key="1">
    <citation type="journal article" date="2019" name="Int. J. Syst. Evol. Microbiol.">
        <title>The Global Catalogue of Microorganisms (GCM) 10K type strain sequencing project: providing services to taxonomists for standard genome sequencing and annotation.</title>
        <authorList>
            <consortium name="The Broad Institute Genomics Platform"/>
            <consortium name="The Broad Institute Genome Sequencing Center for Infectious Disease"/>
            <person name="Wu L."/>
            <person name="Ma J."/>
        </authorList>
    </citation>
    <scope>NUCLEOTIDE SEQUENCE [LARGE SCALE GENOMIC DNA]</scope>
    <source>
        <strain evidence="6">CGMCC 4.7237</strain>
    </source>
</reference>
<evidence type="ECO:0000313" key="5">
    <source>
        <dbReference type="EMBL" id="MFC4031281.1"/>
    </source>
</evidence>
<keyword evidence="6" id="KW-1185">Reference proteome</keyword>
<dbReference type="SUPFAM" id="SSF53335">
    <property type="entry name" value="S-adenosyl-L-methionine-dependent methyltransferases"/>
    <property type="match status" value="1"/>
</dbReference>
<evidence type="ECO:0000259" key="4">
    <source>
        <dbReference type="Pfam" id="PF13649"/>
    </source>
</evidence>